<evidence type="ECO:0000313" key="1">
    <source>
        <dbReference type="EMBL" id="GIY52100.1"/>
    </source>
</evidence>
<accession>A0AAV4U304</accession>
<evidence type="ECO:0000313" key="2">
    <source>
        <dbReference type="Proteomes" id="UP001054945"/>
    </source>
</evidence>
<comment type="caution">
    <text evidence="1">The sequence shown here is derived from an EMBL/GenBank/DDBJ whole genome shotgun (WGS) entry which is preliminary data.</text>
</comment>
<dbReference type="AlphaFoldDB" id="A0AAV4U304"/>
<protein>
    <submittedName>
        <fullName evidence="1">Uncharacterized protein</fullName>
    </submittedName>
</protein>
<dbReference type="Proteomes" id="UP001054945">
    <property type="component" value="Unassembled WGS sequence"/>
</dbReference>
<gene>
    <name evidence="1" type="ORF">CEXT_175271</name>
</gene>
<organism evidence="1 2">
    <name type="scientific">Caerostris extrusa</name>
    <name type="common">Bark spider</name>
    <name type="synonym">Caerostris bankana</name>
    <dbReference type="NCBI Taxonomy" id="172846"/>
    <lineage>
        <taxon>Eukaryota</taxon>
        <taxon>Metazoa</taxon>
        <taxon>Ecdysozoa</taxon>
        <taxon>Arthropoda</taxon>
        <taxon>Chelicerata</taxon>
        <taxon>Arachnida</taxon>
        <taxon>Araneae</taxon>
        <taxon>Araneomorphae</taxon>
        <taxon>Entelegynae</taxon>
        <taxon>Araneoidea</taxon>
        <taxon>Araneidae</taxon>
        <taxon>Caerostris</taxon>
    </lineage>
</organism>
<name>A0AAV4U304_CAEEX</name>
<reference evidence="1 2" key="1">
    <citation type="submission" date="2021-06" db="EMBL/GenBank/DDBJ databases">
        <title>Caerostris extrusa draft genome.</title>
        <authorList>
            <person name="Kono N."/>
            <person name="Arakawa K."/>
        </authorList>
    </citation>
    <scope>NUCLEOTIDE SEQUENCE [LARGE SCALE GENOMIC DNA]</scope>
</reference>
<dbReference type="EMBL" id="BPLR01012195">
    <property type="protein sequence ID" value="GIY52100.1"/>
    <property type="molecule type" value="Genomic_DNA"/>
</dbReference>
<feature type="non-terminal residue" evidence="1">
    <location>
        <position position="1"/>
    </location>
</feature>
<proteinExistence type="predicted"/>
<keyword evidence="2" id="KW-1185">Reference proteome</keyword>
<sequence length="53" mass="6146">IAILTAHWITQILAASWGKGRVSPRVLSKLEYYHRKLKHHLDLSLKILITKDL</sequence>